<dbReference type="EMBL" id="ML976268">
    <property type="protein sequence ID" value="KAF1935450.1"/>
    <property type="molecule type" value="Genomic_DNA"/>
</dbReference>
<feature type="chain" id="PRO_5025388325" description="Osmotin, thaumatin-like protein" evidence="1">
    <location>
        <begin position="20"/>
        <end position="175"/>
    </location>
</feature>
<evidence type="ECO:0000256" key="1">
    <source>
        <dbReference type="SAM" id="SignalP"/>
    </source>
</evidence>
<dbReference type="PANTHER" id="PTHR36195">
    <property type="entry name" value="DOMAIN PROTEIN, PUTATIVE (AFU_ORTHOLOGUE AFUA_5G01990)-RELATED-RELATED"/>
    <property type="match status" value="1"/>
</dbReference>
<protein>
    <recommendedName>
        <fullName evidence="4">Osmotin, thaumatin-like protein</fullName>
    </recommendedName>
</protein>
<gene>
    <name evidence="2" type="ORF">EJ02DRAFT_127547</name>
</gene>
<organism evidence="2 3">
    <name type="scientific">Clathrospora elynae</name>
    <dbReference type="NCBI Taxonomy" id="706981"/>
    <lineage>
        <taxon>Eukaryota</taxon>
        <taxon>Fungi</taxon>
        <taxon>Dikarya</taxon>
        <taxon>Ascomycota</taxon>
        <taxon>Pezizomycotina</taxon>
        <taxon>Dothideomycetes</taxon>
        <taxon>Pleosporomycetidae</taxon>
        <taxon>Pleosporales</taxon>
        <taxon>Diademaceae</taxon>
        <taxon>Clathrospora</taxon>
    </lineage>
</organism>
<keyword evidence="3" id="KW-1185">Reference proteome</keyword>
<dbReference type="AlphaFoldDB" id="A0A6A5S780"/>
<dbReference type="SUPFAM" id="SSF49870">
    <property type="entry name" value="Osmotin, thaumatin-like protein"/>
    <property type="match status" value="1"/>
</dbReference>
<feature type="signal peptide" evidence="1">
    <location>
        <begin position="1"/>
        <end position="19"/>
    </location>
</feature>
<accession>A0A6A5S780</accession>
<evidence type="ECO:0000313" key="3">
    <source>
        <dbReference type="Proteomes" id="UP000800038"/>
    </source>
</evidence>
<keyword evidence="1" id="KW-0732">Signal</keyword>
<dbReference type="Pfam" id="PF04681">
    <property type="entry name" value="Bys1"/>
    <property type="match status" value="1"/>
</dbReference>
<evidence type="ECO:0008006" key="4">
    <source>
        <dbReference type="Google" id="ProtNLM"/>
    </source>
</evidence>
<name>A0A6A5S780_9PLEO</name>
<dbReference type="PANTHER" id="PTHR36195:SF4">
    <property type="entry name" value="DOMAIN PROTEIN, PUTATIVE (AFU_ORTHOLOGUE AFUA_5G01990)-RELATED"/>
    <property type="match status" value="1"/>
</dbReference>
<dbReference type="InterPro" id="IPR037176">
    <property type="entry name" value="Osmotin/thaumatin-like_sf"/>
</dbReference>
<dbReference type="OrthoDB" id="5144514at2759"/>
<reference evidence="2" key="1">
    <citation type="journal article" date="2020" name="Stud. Mycol.">
        <title>101 Dothideomycetes genomes: a test case for predicting lifestyles and emergence of pathogens.</title>
        <authorList>
            <person name="Haridas S."/>
            <person name="Albert R."/>
            <person name="Binder M."/>
            <person name="Bloem J."/>
            <person name="Labutti K."/>
            <person name="Salamov A."/>
            <person name="Andreopoulos B."/>
            <person name="Baker S."/>
            <person name="Barry K."/>
            <person name="Bills G."/>
            <person name="Bluhm B."/>
            <person name="Cannon C."/>
            <person name="Castanera R."/>
            <person name="Culley D."/>
            <person name="Daum C."/>
            <person name="Ezra D."/>
            <person name="Gonzalez J."/>
            <person name="Henrissat B."/>
            <person name="Kuo A."/>
            <person name="Liang C."/>
            <person name="Lipzen A."/>
            <person name="Lutzoni F."/>
            <person name="Magnuson J."/>
            <person name="Mondo S."/>
            <person name="Nolan M."/>
            <person name="Ohm R."/>
            <person name="Pangilinan J."/>
            <person name="Park H.-J."/>
            <person name="Ramirez L."/>
            <person name="Alfaro M."/>
            <person name="Sun H."/>
            <person name="Tritt A."/>
            <person name="Yoshinaga Y."/>
            <person name="Zwiers L.-H."/>
            <person name="Turgeon B."/>
            <person name="Goodwin S."/>
            <person name="Spatafora J."/>
            <person name="Crous P."/>
            <person name="Grigoriev I."/>
        </authorList>
    </citation>
    <scope>NUCLEOTIDE SEQUENCE</scope>
    <source>
        <strain evidence="2">CBS 161.51</strain>
    </source>
</reference>
<sequence length="175" mass="18989">MLSKLIFGLAGLQASLILAASNAVVVNRCPYDIWLWSVSPNNFGKPICVPAQTRHTEAYRTVSTSIKISKTNKLVAGKQTQFEYSIIKEQLWFDISFVDCAEGSSADNCPGHDLGLMMTSSEPKCDDVECGPNAYCPKQAFYVDQPLKKLGIPEPVFTCPGAGTGMDLQMIVCSG</sequence>
<dbReference type="Proteomes" id="UP000800038">
    <property type="component" value="Unassembled WGS sequence"/>
</dbReference>
<dbReference type="InterPro" id="IPR006771">
    <property type="entry name" value="CetA-like"/>
</dbReference>
<evidence type="ECO:0000313" key="2">
    <source>
        <dbReference type="EMBL" id="KAF1935450.1"/>
    </source>
</evidence>
<proteinExistence type="predicted"/>